<comment type="cofactor">
    <cofactor evidence="1">
        <name>FAD</name>
        <dbReference type="ChEBI" id="CHEBI:57692"/>
    </cofactor>
</comment>
<dbReference type="InterPro" id="IPR003953">
    <property type="entry name" value="FAD-dep_OxRdtase_2_FAD-bd"/>
</dbReference>
<evidence type="ECO:0000256" key="3">
    <source>
        <dbReference type="ARBA" id="ARBA00022827"/>
    </source>
</evidence>
<dbReference type="InterPro" id="IPR036188">
    <property type="entry name" value="FAD/NAD-bd_sf"/>
</dbReference>
<dbReference type="Gene3D" id="3.50.50.60">
    <property type="entry name" value="FAD/NAD(P)-binding domain"/>
    <property type="match status" value="1"/>
</dbReference>
<evidence type="ECO:0000256" key="4">
    <source>
        <dbReference type="ARBA" id="ARBA00023002"/>
    </source>
</evidence>
<proteinExistence type="predicted"/>
<name>A0A4D7QNM8_9HYPH</name>
<dbReference type="PANTHER" id="PTHR43400:SF10">
    <property type="entry name" value="3-OXOSTEROID 1-DEHYDROGENASE"/>
    <property type="match status" value="1"/>
</dbReference>
<dbReference type="PRINTS" id="PR00411">
    <property type="entry name" value="PNDRDTASEI"/>
</dbReference>
<dbReference type="EMBL" id="CP039865">
    <property type="protein sequence ID" value="QCK86894.1"/>
    <property type="molecule type" value="Genomic_DNA"/>
</dbReference>
<dbReference type="Pfam" id="PF00890">
    <property type="entry name" value="FAD_binding_2"/>
    <property type="match status" value="1"/>
</dbReference>
<dbReference type="GO" id="GO:0008202">
    <property type="term" value="P:steroid metabolic process"/>
    <property type="evidence" value="ECO:0007669"/>
    <property type="project" value="UniProtKB-ARBA"/>
</dbReference>
<evidence type="ECO:0000313" key="7">
    <source>
        <dbReference type="Proteomes" id="UP000298588"/>
    </source>
</evidence>
<evidence type="ECO:0000259" key="5">
    <source>
        <dbReference type="Pfam" id="PF00890"/>
    </source>
</evidence>
<keyword evidence="2" id="KW-0285">Flavoprotein</keyword>
<dbReference type="AlphaFoldDB" id="A0A4D7QNM8"/>
<dbReference type="SUPFAM" id="SSF51905">
    <property type="entry name" value="FAD/NAD(P)-binding domain"/>
    <property type="match status" value="1"/>
</dbReference>
<dbReference type="PANTHER" id="PTHR43400">
    <property type="entry name" value="FUMARATE REDUCTASE"/>
    <property type="match status" value="1"/>
</dbReference>
<dbReference type="InterPro" id="IPR050315">
    <property type="entry name" value="FAD-oxidoreductase_2"/>
</dbReference>
<gene>
    <name evidence="6" type="ORF">E8L99_14590</name>
</gene>
<feature type="domain" description="FAD-dependent oxidoreductase 2 FAD-binding" evidence="5">
    <location>
        <begin position="17"/>
        <end position="433"/>
    </location>
</feature>
<keyword evidence="7" id="KW-1185">Reference proteome</keyword>
<dbReference type="InterPro" id="IPR027477">
    <property type="entry name" value="Succ_DH/fumarate_Rdtase_cat_sf"/>
</dbReference>
<keyword evidence="3" id="KW-0274">FAD</keyword>
<sequence>MARIIVDDGAFETTITVAIIGGGAAGLCAALAATEAGAEVVVFERDALPQGSTSLSAGLIPAPGTKAQAEAGIADSPELFARDIQAKAHGDADQTVLDLVAAGAGPAIDWLAEAHGLAFTVIADFSYPGHSARRMHGLASRSGAELIDRLRAAVERADIPIMTEAHVTGLVVSGSGDLRGLEITRPDGSAERIGATAIVLACNGYGGNKALVAEHIPDLKDALYFGHPGNQGDAVLWGRGLGVELRHMSGHQGHGSVAHPHGILVSWAVIMEGGFQVNAEGRRFWNESQGYSEAALAVLGQPGGVAFDIFDARIAGIARQFEDFRRAEATGAVITAESPEALAQALKIEPQVILETLESVANLKSHGGIDTLGRDWSGLPQLESPYQAVRVTGALFHTQGGLAVDRSARVVKPDGSAIPNLFAAGGAAVGVSGPDASGYLSGNGLVTAVVLGRIAGTEAAGMVRNAARS</sequence>
<organism evidence="6 7">
    <name type="scientific">Phreatobacter aquaticus</name>
    <dbReference type="NCBI Taxonomy" id="2570229"/>
    <lineage>
        <taxon>Bacteria</taxon>
        <taxon>Pseudomonadati</taxon>
        <taxon>Pseudomonadota</taxon>
        <taxon>Alphaproteobacteria</taxon>
        <taxon>Hyphomicrobiales</taxon>
        <taxon>Phreatobacteraceae</taxon>
        <taxon>Phreatobacter</taxon>
    </lineage>
</organism>
<dbReference type="RefSeq" id="WP_137100225.1">
    <property type="nucleotide sequence ID" value="NZ_CP039865.1"/>
</dbReference>
<protein>
    <submittedName>
        <fullName evidence="6">FAD-dependent oxidoreductase</fullName>
    </submittedName>
</protein>
<evidence type="ECO:0000256" key="1">
    <source>
        <dbReference type="ARBA" id="ARBA00001974"/>
    </source>
</evidence>
<dbReference type="SUPFAM" id="SSF56425">
    <property type="entry name" value="Succinate dehydrogenase/fumarate reductase flavoprotein, catalytic domain"/>
    <property type="match status" value="1"/>
</dbReference>
<dbReference type="GO" id="GO:0016491">
    <property type="term" value="F:oxidoreductase activity"/>
    <property type="evidence" value="ECO:0007669"/>
    <property type="project" value="UniProtKB-KW"/>
</dbReference>
<accession>A0A4D7QNM8</accession>
<evidence type="ECO:0000313" key="6">
    <source>
        <dbReference type="EMBL" id="QCK86894.1"/>
    </source>
</evidence>
<dbReference type="Gene3D" id="3.90.700.10">
    <property type="entry name" value="Succinate dehydrogenase/fumarate reductase flavoprotein, catalytic domain"/>
    <property type="match status" value="1"/>
</dbReference>
<dbReference type="Proteomes" id="UP000298588">
    <property type="component" value="Chromosome"/>
</dbReference>
<keyword evidence="4" id="KW-0560">Oxidoreductase</keyword>
<evidence type="ECO:0000256" key="2">
    <source>
        <dbReference type="ARBA" id="ARBA00022630"/>
    </source>
</evidence>
<dbReference type="OrthoDB" id="3178130at2"/>
<dbReference type="KEGG" id="paqt:E8L99_14590"/>
<reference evidence="6 7" key="1">
    <citation type="submission" date="2019-04" db="EMBL/GenBank/DDBJ databases">
        <title>Phreatobacter aquaticus sp. nov.</title>
        <authorList>
            <person name="Choi A."/>
            <person name="Baek K."/>
        </authorList>
    </citation>
    <scope>NUCLEOTIDE SEQUENCE [LARGE SCALE GENOMIC DNA]</scope>
    <source>
        <strain evidence="6 7">NMCR1094</strain>
    </source>
</reference>